<dbReference type="GO" id="GO:0098796">
    <property type="term" value="C:membrane protein complex"/>
    <property type="evidence" value="ECO:0007669"/>
    <property type="project" value="UniProtKB-ARBA"/>
</dbReference>
<keyword evidence="2" id="KW-0547">Nucleotide-binding</keyword>
<accession>A0A1F6E649</accession>
<dbReference type="InterPro" id="IPR027417">
    <property type="entry name" value="P-loop_NTPase"/>
</dbReference>
<dbReference type="PANTHER" id="PTHR24220">
    <property type="entry name" value="IMPORT ATP-BINDING PROTEIN"/>
    <property type="match status" value="1"/>
</dbReference>
<evidence type="ECO:0000256" key="1">
    <source>
        <dbReference type="ARBA" id="ARBA00022448"/>
    </source>
</evidence>
<dbReference type="InterPro" id="IPR003593">
    <property type="entry name" value="AAA+_ATPase"/>
</dbReference>
<dbReference type="SMART" id="SM00382">
    <property type="entry name" value="AAA"/>
    <property type="match status" value="1"/>
</dbReference>
<keyword evidence="1" id="KW-0813">Transport</keyword>
<dbReference type="PANTHER" id="PTHR24220:SF86">
    <property type="entry name" value="ABC TRANSPORTER ABCH.1"/>
    <property type="match status" value="1"/>
</dbReference>
<dbReference type="CDD" id="cd03255">
    <property type="entry name" value="ABC_MJ0796_LolCDE_FtsE"/>
    <property type="match status" value="1"/>
</dbReference>
<dbReference type="InterPro" id="IPR017871">
    <property type="entry name" value="ABC_transporter-like_CS"/>
</dbReference>
<evidence type="ECO:0000256" key="2">
    <source>
        <dbReference type="ARBA" id="ARBA00022741"/>
    </source>
</evidence>
<reference evidence="5 6" key="1">
    <citation type="journal article" date="2016" name="Nat. Commun.">
        <title>Thousands of microbial genomes shed light on interconnected biogeochemical processes in an aquifer system.</title>
        <authorList>
            <person name="Anantharaman K."/>
            <person name="Brown C.T."/>
            <person name="Hug L.A."/>
            <person name="Sharon I."/>
            <person name="Castelle C.J."/>
            <person name="Probst A.J."/>
            <person name="Thomas B.C."/>
            <person name="Singh A."/>
            <person name="Wilkins M.J."/>
            <person name="Karaoz U."/>
            <person name="Brodie E.L."/>
            <person name="Williams K.H."/>
            <person name="Hubbard S.S."/>
            <person name="Banfield J.F."/>
        </authorList>
    </citation>
    <scope>NUCLEOTIDE SEQUENCE [LARGE SCALE GENOMIC DNA]</scope>
</reference>
<dbReference type="GO" id="GO:0016887">
    <property type="term" value="F:ATP hydrolysis activity"/>
    <property type="evidence" value="ECO:0007669"/>
    <property type="project" value="InterPro"/>
</dbReference>
<dbReference type="GO" id="GO:0005524">
    <property type="term" value="F:ATP binding"/>
    <property type="evidence" value="ECO:0007669"/>
    <property type="project" value="UniProtKB-KW"/>
</dbReference>
<dbReference type="PROSITE" id="PS50893">
    <property type="entry name" value="ABC_TRANSPORTER_2"/>
    <property type="match status" value="1"/>
</dbReference>
<name>A0A1F6E649_9BACT</name>
<dbReference type="EMBL" id="MFLL01000022">
    <property type="protein sequence ID" value="OGG69057.1"/>
    <property type="molecule type" value="Genomic_DNA"/>
</dbReference>
<evidence type="ECO:0000259" key="4">
    <source>
        <dbReference type="PROSITE" id="PS50893"/>
    </source>
</evidence>
<dbReference type="Gene3D" id="3.40.50.300">
    <property type="entry name" value="P-loop containing nucleotide triphosphate hydrolases"/>
    <property type="match status" value="1"/>
</dbReference>
<feature type="domain" description="ABC transporter" evidence="4">
    <location>
        <begin position="1"/>
        <end position="235"/>
    </location>
</feature>
<keyword evidence="3 5" id="KW-0067">ATP-binding</keyword>
<dbReference type="InterPro" id="IPR015854">
    <property type="entry name" value="ABC_transpr_LolD-like"/>
</dbReference>
<evidence type="ECO:0000313" key="6">
    <source>
        <dbReference type="Proteomes" id="UP000176914"/>
    </source>
</evidence>
<gene>
    <name evidence="5" type="ORF">A3C20_04905</name>
</gene>
<dbReference type="Proteomes" id="UP000176914">
    <property type="component" value="Unassembled WGS sequence"/>
</dbReference>
<dbReference type="PROSITE" id="PS00211">
    <property type="entry name" value="ABC_TRANSPORTER_1"/>
    <property type="match status" value="1"/>
</dbReference>
<proteinExistence type="predicted"/>
<organism evidence="5 6">
    <name type="scientific">Candidatus Kaiserbacteria bacterium RIFCSPHIGHO2_02_FULL_55_25</name>
    <dbReference type="NCBI Taxonomy" id="1798498"/>
    <lineage>
        <taxon>Bacteria</taxon>
        <taxon>Candidatus Kaiseribacteriota</taxon>
    </lineage>
</organism>
<protein>
    <submittedName>
        <fullName evidence="5">Macrolide ABC transporter ATP-binding protein</fullName>
    </submittedName>
</protein>
<dbReference type="GO" id="GO:0022857">
    <property type="term" value="F:transmembrane transporter activity"/>
    <property type="evidence" value="ECO:0007669"/>
    <property type="project" value="TreeGrafter"/>
</dbReference>
<dbReference type="SUPFAM" id="SSF52540">
    <property type="entry name" value="P-loop containing nucleoside triphosphate hydrolases"/>
    <property type="match status" value="1"/>
</dbReference>
<dbReference type="FunFam" id="3.40.50.300:FF:000032">
    <property type="entry name" value="Export ABC transporter ATP-binding protein"/>
    <property type="match status" value="1"/>
</dbReference>
<sequence length="236" mass="26334">MDLIDVRRLQKSYETGEVQTGVLHGISFTIKKGEFVSIMGPSGSGKSTLLHILGFLDRPTKGEYYFDGQQAGAYTSQESAKIRNNRIGFVFQSFNLLPRISVLENVKLPLLYSDVPENEWDARAARAVEEVGLSHRMHFQPSQLSGGERQRVAIARALINDPDVIFADEPTGNLDSKSGTQVLELIDDLHNNGHTVILVTHETYTAEYADRVITLKDGLLESDRKIERRNHGGLLK</sequence>
<dbReference type="AlphaFoldDB" id="A0A1F6E649"/>
<dbReference type="GO" id="GO:0005886">
    <property type="term" value="C:plasma membrane"/>
    <property type="evidence" value="ECO:0007669"/>
    <property type="project" value="TreeGrafter"/>
</dbReference>
<evidence type="ECO:0000256" key="3">
    <source>
        <dbReference type="ARBA" id="ARBA00022840"/>
    </source>
</evidence>
<dbReference type="InterPro" id="IPR017911">
    <property type="entry name" value="MacB-like_ATP-bd"/>
</dbReference>
<dbReference type="Pfam" id="PF00005">
    <property type="entry name" value="ABC_tran"/>
    <property type="match status" value="1"/>
</dbReference>
<evidence type="ECO:0000313" key="5">
    <source>
        <dbReference type="EMBL" id="OGG69057.1"/>
    </source>
</evidence>
<dbReference type="InterPro" id="IPR003439">
    <property type="entry name" value="ABC_transporter-like_ATP-bd"/>
</dbReference>
<comment type="caution">
    <text evidence="5">The sequence shown here is derived from an EMBL/GenBank/DDBJ whole genome shotgun (WGS) entry which is preliminary data.</text>
</comment>